<dbReference type="PIRSF" id="PIRSF015557">
    <property type="entry name" value="UCP015557"/>
    <property type="match status" value="1"/>
</dbReference>
<sequence>MSLPSHQATSLALFCKVVDNFGDIGICWRLARQLQQEHGIAVTLWVDDLSSFKRICPEVDITAVEQQLAGVTVRYWSNQELVFSAGDIADIVIEFFACDIPEGYIAAMATCEPRPVWLNLEGLSAEDWVEGCHRLTSPHPRLPLMKYFFFPGFTDKTGGLLRESSLQDQRRRFQDDPEAVMAFLAQLGVTNTEAAALKVSLFCYPCAPVSALFAAWQDNATAMTCLVPEGVAAEAVQAFLGVPAQAGTARTRGSLTVRVLPFVAQPDYDKLLWTCDLNLVRGEDSFVRAQWAGKPFIWHIYPQDENLHHVKLGAFLRRYSASTDSLIAMSLCWNGAQAGHIERQADWLMLWQSLLADMPGIARASADWQRQMHANGDLSSNLLKFAASVRSEAA</sequence>
<evidence type="ECO:0000313" key="8">
    <source>
        <dbReference type="EMBL" id="GAA4016834.1"/>
    </source>
</evidence>
<keyword evidence="1" id="KW-0328">Glycosyltransferase</keyword>
<evidence type="ECO:0000256" key="5">
    <source>
        <dbReference type="ARBA" id="ARBA00024416"/>
    </source>
</evidence>
<comment type="catalytic activity">
    <reaction evidence="7">
        <text>dTDP-beta-L-rhamnose + L-arginyl-[protein] = N(omega)-(alpha-L-rhamnosyl)-L-arginyl-[protein] + dTDP + H(+)</text>
        <dbReference type="Rhea" id="RHEA:66692"/>
        <dbReference type="Rhea" id="RHEA-COMP:10532"/>
        <dbReference type="Rhea" id="RHEA-COMP:17096"/>
        <dbReference type="ChEBI" id="CHEBI:15378"/>
        <dbReference type="ChEBI" id="CHEBI:29965"/>
        <dbReference type="ChEBI" id="CHEBI:57510"/>
        <dbReference type="ChEBI" id="CHEBI:58369"/>
        <dbReference type="ChEBI" id="CHEBI:167445"/>
    </reaction>
    <physiologicalReaction direction="left-to-right" evidence="7">
        <dbReference type="Rhea" id="RHEA:66693"/>
    </physiologicalReaction>
</comment>
<comment type="caution">
    <text evidence="8">The sequence shown here is derived from an EMBL/GenBank/DDBJ whole genome shotgun (WGS) entry which is preliminary data.</text>
</comment>
<dbReference type="GO" id="GO:0003746">
    <property type="term" value="F:translation elongation factor activity"/>
    <property type="evidence" value="ECO:0007669"/>
    <property type="project" value="UniProtKB-KW"/>
</dbReference>
<evidence type="ECO:0000256" key="3">
    <source>
        <dbReference type="ARBA" id="ARBA00024303"/>
    </source>
</evidence>
<dbReference type="InterPro" id="IPR016633">
    <property type="entry name" value="EarP"/>
</dbReference>
<reference evidence="9" key="1">
    <citation type="journal article" date="2019" name="Int. J. Syst. Evol. Microbiol.">
        <title>The Global Catalogue of Microorganisms (GCM) 10K type strain sequencing project: providing services to taxonomists for standard genome sequencing and annotation.</title>
        <authorList>
            <consortium name="The Broad Institute Genomics Platform"/>
            <consortium name="The Broad Institute Genome Sequencing Center for Infectious Disease"/>
            <person name="Wu L."/>
            <person name="Ma J."/>
        </authorList>
    </citation>
    <scope>NUCLEOTIDE SEQUENCE [LARGE SCALE GENOMIC DNA]</scope>
    <source>
        <strain evidence="9">JCM 16673</strain>
    </source>
</reference>
<keyword evidence="2" id="KW-0808">Transferase</keyword>
<accession>A0ABP7SVN7</accession>
<organism evidence="8 9">
    <name type="scientific">Actimicrobium antarcticum</name>
    <dbReference type="NCBI Taxonomy" id="1051899"/>
    <lineage>
        <taxon>Bacteria</taxon>
        <taxon>Pseudomonadati</taxon>
        <taxon>Pseudomonadota</taxon>
        <taxon>Betaproteobacteria</taxon>
        <taxon>Burkholderiales</taxon>
        <taxon>Oxalobacteraceae</taxon>
        <taxon>Actimicrobium</taxon>
    </lineage>
</organism>
<gene>
    <name evidence="8" type="primary">earP</name>
    <name evidence="8" type="ORF">GCM10022212_10200</name>
</gene>
<evidence type="ECO:0000256" key="1">
    <source>
        <dbReference type="ARBA" id="ARBA00022676"/>
    </source>
</evidence>
<keyword evidence="9" id="KW-1185">Reference proteome</keyword>
<dbReference type="RefSeq" id="WP_344762161.1">
    <property type="nucleotide sequence ID" value="NZ_BAAAZE010000005.1"/>
</dbReference>
<keyword evidence="8" id="KW-0251">Elongation factor</keyword>
<comment type="function">
    <text evidence="3">Protein-arginine rhamnosyltransferase that catalyzes the transfer of a single rhamnose to elongation factor P (EF-P) on 'Lys-32', a modification required for EF-P-dependent rescue of polyproline stalled ribosomes.</text>
</comment>
<comment type="similarity">
    <text evidence="4">Belongs to the glycosyltransferase 104 family.</text>
</comment>
<dbReference type="Pfam" id="PF10093">
    <property type="entry name" value="EarP"/>
    <property type="match status" value="1"/>
</dbReference>
<dbReference type="EMBL" id="BAAAZE010000005">
    <property type="protein sequence ID" value="GAA4016834.1"/>
    <property type="molecule type" value="Genomic_DNA"/>
</dbReference>
<name>A0ABP7SVN7_9BURK</name>
<evidence type="ECO:0000256" key="6">
    <source>
        <dbReference type="ARBA" id="ARBA00030025"/>
    </source>
</evidence>
<dbReference type="NCBIfam" id="TIGR03837">
    <property type="entry name" value="efp_Arg_rhamno"/>
    <property type="match status" value="1"/>
</dbReference>
<evidence type="ECO:0000256" key="4">
    <source>
        <dbReference type="ARBA" id="ARBA00024346"/>
    </source>
</evidence>
<proteinExistence type="inferred from homology"/>
<keyword evidence="8" id="KW-0648">Protein biosynthesis</keyword>
<dbReference type="Proteomes" id="UP001501353">
    <property type="component" value="Unassembled WGS sequence"/>
</dbReference>
<evidence type="ECO:0000256" key="2">
    <source>
        <dbReference type="ARBA" id="ARBA00022679"/>
    </source>
</evidence>
<evidence type="ECO:0000313" key="9">
    <source>
        <dbReference type="Proteomes" id="UP001501353"/>
    </source>
</evidence>
<protein>
    <recommendedName>
        <fullName evidence="5">Protein-arginine rhamnosyltransferase</fullName>
    </recommendedName>
    <alternativeName>
        <fullName evidence="6">EF-P arginine rhamnosyltransferase</fullName>
    </alternativeName>
</protein>
<evidence type="ECO:0000256" key="7">
    <source>
        <dbReference type="ARBA" id="ARBA00048472"/>
    </source>
</evidence>